<keyword evidence="2" id="KW-1185">Reference proteome</keyword>
<dbReference type="OrthoDB" id="2803783at2759"/>
<accession>A0A166UP02</accession>
<protein>
    <submittedName>
        <fullName evidence="1">Uncharacterized protein</fullName>
    </submittedName>
</protein>
<reference evidence="1 2" key="1">
    <citation type="journal article" date="2016" name="Mol. Biol. Evol.">
        <title>Comparative Genomics of Early-Diverging Mushroom-Forming Fungi Provides Insights into the Origins of Lignocellulose Decay Capabilities.</title>
        <authorList>
            <person name="Nagy L.G."/>
            <person name="Riley R."/>
            <person name="Tritt A."/>
            <person name="Adam C."/>
            <person name="Daum C."/>
            <person name="Floudas D."/>
            <person name="Sun H."/>
            <person name="Yadav J.S."/>
            <person name="Pangilinan J."/>
            <person name="Larsson K.H."/>
            <person name="Matsuura K."/>
            <person name="Barry K."/>
            <person name="Labutti K."/>
            <person name="Kuo R."/>
            <person name="Ohm R.A."/>
            <person name="Bhattacharya S.S."/>
            <person name="Shirouzu T."/>
            <person name="Yoshinaga Y."/>
            <person name="Martin F.M."/>
            <person name="Grigoriev I.V."/>
            <person name="Hibbett D.S."/>
        </authorList>
    </citation>
    <scope>NUCLEOTIDE SEQUENCE [LARGE SCALE GENOMIC DNA]</scope>
    <source>
        <strain evidence="1 2">CBS 109695</strain>
    </source>
</reference>
<gene>
    <name evidence="1" type="ORF">FIBSPDRAFT_698392</name>
</gene>
<proteinExistence type="predicted"/>
<dbReference type="AlphaFoldDB" id="A0A166UP02"/>
<dbReference type="Proteomes" id="UP000076532">
    <property type="component" value="Unassembled WGS sequence"/>
</dbReference>
<organism evidence="1 2">
    <name type="scientific">Athelia psychrophila</name>
    <dbReference type="NCBI Taxonomy" id="1759441"/>
    <lineage>
        <taxon>Eukaryota</taxon>
        <taxon>Fungi</taxon>
        <taxon>Dikarya</taxon>
        <taxon>Basidiomycota</taxon>
        <taxon>Agaricomycotina</taxon>
        <taxon>Agaricomycetes</taxon>
        <taxon>Agaricomycetidae</taxon>
        <taxon>Atheliales</taxon>
        <taxon>Atheliaceae</taxon>
        <taxon>Athelia</taxon>
    </lineage>
</organism>
<evidence type="ECO:0000313" key="1">
    <source>
        <dbReference type="EMBL" id="KZP31883.1"/>
    </source>
</evidence>
<feature type="non-terminal residue" evidence="1">
    <location>
        <position position="1"/>
    </location>
</feature>
<feature type="non-terminal residue" evidence="1">
    <location>
        <position position="87"/>
    </location>
</feature>
<dbReference type="EMBL" id="KV417487">
    <property type="protein sequence ID" value="KZP31883.1"/>
    <property type="molecule type" value="Genomic_DNA"/>
</dbReference>
<name>A0A166UP02_9AGAM</name>
<evidence type="ECO:0000313" key="2">
    <source>
        <dbReference type="Proteomes" id="UP000076532"/>
    </source>
</evidence>
<sequence>LGTTNRPAPIGKWVKAARQMKKPPALTASTYPKQWVSWWSGLQPSWRQGDGMLPPPQYICDQGDWGPLRNCGKNGLEMVILSLVWWG</sequence>